<dbReference type="InterPro" id="IPR003613">
    <property type="entry name" value="Ubox_domain"/>
</dbReference>
<dbReference type="KEGG" id="cam:101502669"/>
<reference evidence="11" key="2">
    <citation type="submission" date="2025-08" db="UniProtKB">
        <authorList>
            <consortium name="RefSeq"/>
        </authorList>
    </citation>
    <scope>IDENTIFICATION</scope>
    <source>
        <tissue evidence="11">Etiolated seedlings</tissue>
    </source>
</reference>
<evidence type="ECO:0000256" key="2">
    <source>
        <dbReference type="ARBA" id="ARBA00004906"/>
    </source>
</evidence>
<feature type="coiled-coil region" evidence="8">
    <location>
        <begin position="149"/>
        <end position="176"/>
    </location>
</feature>
<evidence type="ECO:0000313" key="11">
    <source>
        <dbReference type="RefSeq" id="XP_004501944.1"/>
    </source>
</evidence>
<dbReference type="CDD" id="cd16664">
    <property type="entry name" value="RING-Ubox_PUB"/>
    <property type="match status" value="1"/>
</dbReference>
<dbReference type="PaxDb" id="3827-XP_004501944.1"/>
<dbReference type="Pfam" id="PF25368">
    <property type="entry name" value="PUB10_N"/>
    <property type="match status" value="1"/>
</dbReference>
<proteinExistence type="predicted"/>
<reference evidence="10" key="1">
    <citation type="journal article" date="2013" name="Nat. Biotechnol.">
        <title>Draft genome sequence of chickpea (Cicer arietinum) provides a resource for trait improvement.</title>
        <authorList>
            <person name="Varshney R.K."/>
            <person name="Song C."/>
            <person name="Saxena R.K."/>
            <person name="Azam S."/>
            <person name="Yu S."/>
            <person name="Sharpe A.G."/>
            <person name="Cannon S."/>
            <person name="Baek J."/>
            <person name="Rosen B.D."/>
            <person name="Tar'an B."/>
            <person name="Millan T."/>
            <person name="Zhang X."/>
            <person name="Ramsay L.D."/>
            <person name="Iwata A."/>
            <person name="Wang Y."/>
            <person name="Nelson W."/>
            <person name="Farmer A.D."/>
            <person name="Gaur P.M."/>
            <person name="Soderlund C."/>
            <person name="Penmetsa R.V."/>
            <person name="Xu C."/>
            <person name="Bharti A.K."/>
            <person name="He W."/>
            <person name="Winter P."/>
            <person name="Zhao S."/>
            <person name="Hane J.K."/>
            <person name="Carrasquilla-Garcia N."/>
            <person name="Condie J.A."/>
            <person name="Upadhyaya H.D."/>
            <person name="Luo M.C."/>
            <person name="Thudi M."/>
            <person name="Gowda C.L."/>
            <person name="Singh N.P."/>
            <person name="Lichtenzveig J."/>
            <person name="Gali K.K."/>
            <person name="Rubio J."/>
            <person name="Nadarajan N."/>
            <person name="Dolezel J."/>
            <person name="Bansal K.C."/>
            <person name="Xu X."/>
            <person name="Edwards D."/>
            <person name="Zhang G."/>
            <person name="Kahl G."/>
            <person name="Gil J."/>
            <person name="Singh K.B."/>
            <person name="Datta S.K."/>
            <person name="Jackson S.A."/>
            <person name="Wang J."/>
            <person name="Cook D.R."/>
        </authorList>
    </citation>
    <scope>NUCLEOTIDE SEQUENCE [LARGE SCALE GENOMIC DNA]</scope>
    <source>
        <strain evidence="10">cv. CDC Frontier</strain>
    </source>
</reference>
<dbReference type="Gene3D" id="3.30.40.10">
    <property type="entry name" value="Zinc/RING finger domain, C3HC4 (zinc finger)"/>
    <property type="match status" value="1"/>
</dbReference>
<dbReference type="InterPro" id="IPR011989">
    <property type="entry name" value="ARM-like"/>
</dbReference>
<feature type="domain" description="U-box" evidence="9">
    <location>
        <begin position="272"/>
        <end position="346"/>
    </location>
</feature>
<organism evidence="10 11">
    <name type="scientific">Cicer arietinum</name>
    <name type="common">Chickpea</name>
    <name type="synonym">Garbanzo</name>
    <dbReference type="NCBI Taxonomy" id="3827"/>
    <lineage>
        <taxon>Eukaryota</taxon>
        <taxon>Viridiplantae</taxon>
        <taxon>Streptophyta</taxon>
        <taxon>Embryophyta</taxon>
        <taxon>Tracheophyta</taxon>
        <taxon>Spermatophyta</taxon>
        <taxon>Magnoliopsida</taxon>
        <taxon>eudicotyledons</taxon>
        <taxon>Gunneridae</taxon>
        <taxon>Pentapetalae</taxon>
        <taxon>rosids</taxon>
        <taxon>fabids</taxon>
        <taxon>Fabales</taxon>
        <taxon>Fabaceae</taxon>
        <taxon>Papilionoideae</taxon>
        <taxon>50 kb inversion clade</taxon>
        <taxon>NPAAA clade</taxon>
        <taxon>Hologalegina</taxon>
        <taxon>IRL clade</taxon>
        <taxon>Cicereae</taxon>
        <taxon>Cicer</taxon>
    </lineage>
</organism>
<evidence type="ECO:0000313" key="10">
    <source>
        <dbReference type="Proteomes" id="UP000087171"/>
    </source>
</evidence>
<keyword evidence="5" id="KW-0677">Repeat</keyword>
<dbReference type="GO" id="GO:0016567">
    <property type="term" value="P:protein ubiquitination"/>
    <property type="evidence" value="ECO:0007669"/>
    <property type="project" value="UniProtKB-UniPathway"/>
</dbReference>
<dbReference type="InterPro" id="IPR013083">
    <property type="entry name" value="Znf_RING/FYVE/PHD"/>
</dbReference>
<dbReference type="SUPFAM" id="SSF48371">
    <property type="entry name" value="ARM repeat"/>
    <property type="match status" value="1"/>
</dbReference>
<dbReference type="GO" id="GO:0061630">
    <property type="term" value="F:ubiquitin protein ligase activity"/>
    <property type="evidence" value="ECO:0007669"/>
    <property type="project" value="UniProtKB-EC"/>
</dbReference>
<dbReference type="InterPro" id="IPR000225">
    <property type="entry name" value="Armadillo"/>
</dbReference>
<accession>A0A1S2YBM8</accession>
<dbReference type="PROSITE" id="PS51698">
    <property type="entry name" value="U_BOX"/>
    <property type="match status" value="1"/>
</dbReference>
<feature type="repeat" description="ARM" evidence="7">
    <location>
        <begin position="415"/>
        <end position="455"/>
    </location>
</feature>
<evidence type="ECO:0000256" key="8">
    <source>
        <dbReference type="SAM" id="Coils"/>
    </source>
</evidence>
<dbReference type="Proteomes" id="UP000087171">
    <property type="component" value="Chromosome Ca5"/>
</dbReference>
<dbReference type="PANTHER" id="PTHR23315:SF116">
    <property type="entry name" value="RING-TYPE E3 UBIQUITIN TRANSFERASE"/>
    <property type="match status" value="1"/>
</dbReference>
<dbReference type="EC" id="2.3.2.27" evidence="3"/>
<evidence type="ECO:0000256" key="1">
    <source>
        <dbReference type="ARBA" id="ARBA00000900"/>
    </source>
</evidence>
<keyword evidence="8" id="KW-0175">Coiled coil</keyword>
<dbReference type="FunFam" id="3.30.40.10:FF:000442">
    <property type="entry name" value="RING-type E3 ubiquitin transferase"/>
    <property type="match status" value="1"/>
</dbReference>
<dbReference type="InterPro" id="IPR057623">
    <property type="entry name" value="PUB12-19-like_N"/>
</dbReference>
<comment type="catalytic activity">
    <reaction evidence="1">
        <text>S-ubiquitinyl-[E2 ubiquitin-conjugating enzyme]-L-cysteine + [acceptor protein]-L-lysine = [E2 ubiquitin-conjugating enzyme]-L-cysteine + N(6)-ubiquitinyl-[acceptor protein]-L-lysine.</text>
        <dbReference type="EC" id="2.3.2.27"/>
    </reaction>
</comment>
<dbReference type="SMART" id="SM00185">
    <property type="entry name" value="ARM"/>
    <property type="match status" value="3"/>
</dbReference>
<dbReference type="SMART" id="SM00504">
    <property type="entry name" value="Ubox"/>
    <property type="match status" value="1"/>
</dbReference>
<name>A0A1S2YBM8_CICAR</name>
<dbReference type="PROSITE" id="PS50176">
    <property type="entry name" value="ARM_REPEAT"/>
    <property type="match status" value="1"/>
</dbReference>
<dbReference type="Pfam" id="PF25598">
    <property type="entry name" value="ARM_PUB"/>
    <property type="match status" value="1"/>
</dbReference>
<protein>
    <recommendedName>
        <fullName evidence="3">RING-type E3 ubiquitin transferase</fullName>
        <ecNumber evidence="3">2.3.2.27</ecNumber>
    </recommendedName>
</protein>
<dbReference type="Gene3D" id="1.25.10.10">
    <property type="entry name" value="Leucine-rich Repeat Variant"/>
    <property type="match status" value="1"/>
</dbReference>
<keyword evidence="6" id="KW-0833">Ubl conjugation pathway</keyword>
<dbReference type="OrthoDB" id="10064100at2759"/>
<evidence type="ECO:0000256" key="3">
    <source>
        <dbReference type="ARBA" id="ARBA00012483"/>
    </source>
</evidence>
<evidence type="ECO:0000259" key="9">
    <source>
        <dbReference type="PROSITE" id="PS51698"/>
    </source>
</evidence>
<dbReference type="InterPro" id="IPR058678">
    <property type="entry name" value="ARM_PUB"/>
</dbReference>
<evidence type="ECO:0000256" key="6">
    <source>
        <dbReference type="ARBA" id="ARBA00022786"/>
    </source>
</evidence>
<gene>
    <name evidence="11" type="primary">LOC101502669</name>
</gene>
<evidence type="ECO:0000256" key="4">
    <source>
        <dbReference type="ARBA" id="ARBA00022679"/>
    </source>
</evidence>
<dbReference type="UniPathway" id="UPA00143"/>
<keyword evidence="4" id="KW-0808">Transferase</keyword>
<evidence type="ECO:0000256" key="7">
    <source>
        <dbReference type="PROSITE-ProRule" id="PRU00259"/>
    </source>
</evidence>
<dbReference type="InterPro" id="IPR045210">
    <property type="entry name" value="RING-Ubox_PUB"/>
</dbReference>
<dbReference type="Pfam" id="PF04564">
    <property type="entry name" value="U-box"/>
    <property type="match status" value="1"/>
</dbReference>
<dbReference type="InterPro" id="IPR016024">
    <property type="entry name" value="ARM-type_fold"/>
</dbReference>
<keyword evidence="10" id="KW-1185">Reference proteome</keyword>
<dbReference type="RefSeq" id="XP_004501944.1">
    <property type="nucleotide sequence ID" value="XM_004501887.3"/>
</dbReference>
<dbReference type="SUPFAM" id="SSF57850">
    <property type="entry name" value="RING/U-box"/>
    <property type="match status" value="1"/>
</dbReference>
<sequence length="670" mass="74466">MTSNKINQTPTRRRPLTFPAVHPCKSISPATLLSSLITLSQNICTFQPNSFPTQKRNAKETKRQITILLIFFQELHHRRSFIPKQIIPIFSELHFTLQHIHFLIQDCSLQNARLWILFKSQFVATQFHLLVRSVSKSLHSLPLHVLDICDEVKELIELLTKQAAKVKLELDENDEREAKRVTLILNQLEKGTEPDVNSMKQVLDYLEIKTWIDCNEDIKFLQNVEKEVPLLKGLIGFLCYCRVIIFESLDFQSLNRNNRSETGCSIGMLNCVTPNDYRCPISLELMTDPVTVSTGQTYNRASILKWLKDGNMTCPITGERLISTELFPNTALKKLIQKFCYDNGISTTKSHVSITTATTVNTDSPAAAHAIQFASWSLARMLVFGTEEQKNKAAYEIRLLSKSNVFNTACLAEMGTVPPLLDLIQTTTTQENAIAALLKLSKHIIGREAIMESRGLESLVTVLKRGYSLEARRDAAGIIFYLTSVKEYRKLIGENSEAVHGLVEIIKEGTICGKKNAIVAIFGLLLLPKNRSKVLVSGAVPAIVNVLSSSDRAYVVNDCLAVLVVLADSGEGALAILEGLDLCLVVGVLKSATSREEKEYCVSILLSLCVNIGAQVVGVLVKDASLMPLLYAIITDGTPQAEKKARKLINVLQEFLEKRTLGMVGSSVSH</sequence>
<comment type="pathway">
    <text evidence="2">Protein modification; protein ubiquitination.</text>
</comment>
<dbReference type="eggNOG" id="KOG0167">
    <property type="taxonomic scope" value="Eukaryota"/>
</dbReference>
<dbReference type="PANTHER" id="PTHR23315">
    <property type="entry name" value="U BOX DOMAIN-CONTAINING"/>
    <property type="match status" value="1"/>
</dbReference>
<dbReference type="GeneID" id="101502669"/>
<evidence type="ECO:0000256" key="5">
    <source>
        <dbReference type="ARBA" id="ARBA00022737"/>
    </source>
</evidence>
<dbReference type="AlphaFoldDB" id="A0A1S2YBM8"/>